<organism evidence="2 3">
    <name type="scientific">Pseudaquabacterium pictum</name>
    <dbReference type="NCBI Taxonomy" id="2315236"/>
    <lineage>
        <taxon>Bacteria</taxon>
        <taxon>Pseudomonadati</taxon>
        <taxon>Pseudomonadota</taxon>
        <taxon>Betaproteobacteria</taxon>
        <taxon>Burkholderiales</taxon>
        <taxon>Sphaerotilaceae</taxon>
        <taxon>Pseudaquabacterium</taxon>
    </lineage>
</organism>
<evidence type="ECO:0000313" key="2">
    <source>
        <dbReference type="EMBL" id="GCL62057.1"/>
    </source>
</evidence>
<evidence type="ECO:0008006" key="4">
    <source>
        <dbReference type="Google" id="ProtNLM"/>
    </source>
</evidence>
<keyword evidence="3" id="KW-1185">Reference proteome</keyword>
<sequence>MSHTSLRHLATLGLAAMGGPVLASVITFTGALGDSTNTALVASDLGAAQFTDDAAVANNVALHALHLAVGGQVRIESTGHALGGIDPYVTLFSGTNPATATWLDSNYLQAFSVGGDFMLAPVLTAGDYLLAIGVFANMSVAENSGGVLSDGFTGLGVPLYLGDSRYALRITLPDTGTVPEPGSAVLALTAWLAAAAARRHRRAPAQTTQGDR</sequence>
<keyword evidence="1" id="KW-0732">Signal</keyword>
<feature type="signal peptide" evidence="1">
    <location>
        <begin position="1"/>
        <end position="23"/>
    </location>
</feature>
<evidence type="ECO:0000256" key="1">
    <source>
        <dbReference type="SAM" id="SignalP"/>
    </source>
</evidence>
<dbReference type="NCBIfam" id="NF038127">
    <property type="entry name" value="FDP_fam"/>
    <property type="match status" value="1"/>
</dbReference>
<dbReference type="AlphaFoldDB" id="A0A480ANW4"/>
<dbReference type="EMBL" id="BJCL01000002">
    <property type="protein sequence ID" value="GCL62057.1"/>
    <property type="molecule type" value="Genomic_DNA"/>
</dbReference>
<dbReference type="OrthoDB" id="5570639at2"/>
<feature type="chain" id="PRO_5019848245" description="PEP-CTERM protein-sorting domain-containing protein" evidence="1">
    <location>
        <begin position="24"/>
        <end position="212"/>
    </location>
</feature>
<dbReference type="Proteomes" id="UP000301751">
    <property type="component" value="Unassembled WGS sequence"/>
</dbReference>
<dbReference type="RefSeq" id="WP_137731804.1">
    <property type="nucleotide sequence ID" value="NZ_BJCL01000002.1"/>
</dbReference>
<name>A0A480ANW4_9BURK</name>
<proteinExistence type="predicted"/>
<gene>
    <name evidence="2" type="ORF">AQPW35_11380</name>
</gene>
<protein>
    <recommendedName>
        <fullName evidence="4">PEP-CTERM protein-sorting domain-containing protein</fullName>
    </recommendedName>
</protein>
<evidence type="ECO:0000313" key="3">
    <source>
        <dbReference type="Proteomes" id="UP000301751"/>
    </source>
</evidence>
<comment type="caution">
    <text evidence="2">The sequence shown here is derived from an EMBL/GenBank/DDBJ whole genome shotgun (WGS) entry which is preliminary data.</text>
</comment>
<accession>A0A480ANW4</accession>
<reference evidence="3" key="1">
    <citation type="submission" date="2019-03" db="EMBL/GenBank/DDBJ databases">
        <title>Aquabacterium pictum sp.nov., the first bacteriochlorophyll a-containing freshwater bacterium in the genus Aquabacterium of the class Betaproteobacteria.</title>
        <authorList>
            <person name="Hirose S."/>
            <person name="Tank M."/>
            <person name="Hara E."/>
            <person name="Tamaki H."/>
            <person name="Takaichi S."/>
            <person name="Haruta S."/>
            <person name="Hanada S."/>
        </authorList>
    </citation>
    <scope>NUCLEOTIDE SEQUENCE [LARGE SCALE GENOMIC DNA]</scope>
    <source>
        <strain evidence="3">W35</strain>
    </source>
</reference>